<protein>
    <submittedName>
        <fullName evidence="3">Uncharacterized protein</fullName>
    </submittedName>
</protein>
<feature type="compositionally biased region" description="Basic and acidic residues" evidence="1">
    <location>
        <begin position="922"/>
        <end position="936"/>
    </location>
</feature>
<feature type="compositionally biased region" description="Basic and acidic residues" evidence="1">
    <location>
        <begin position="738"/>
        <end position="749"/>
    </location>
</feature>
<evidence type="ECO:0000256" key="2">
    <source>
        <dbReference type="SAM" id="SignalP"/>
    </source>
</evidence>
<feature type="signal peptide" evidence="2">
    <location>
        <begin position="1"/>
        <end position="28"/>
    </location>
</feature>
<feature type="region of interest" description="Disordered" evidence="1">
    <location>
        <begin position="784"/>
        <end position="1070"/>
    </location>
</feature>
<reference evidence="3 4" key="1">
    <citation type="submission" date="2017-08" db="EMBL/GenBank/DDBJ databases">
        <title>Whole genome sequences of 6 clinical strains closest to Corynebacterium imitans.</title>
        <authorList>
            <person name="Bernier A.-M."/>
            <person name="Burdz T."/>
            <person name="Bernard K."/>
        </authorList>
    </citation>
    <scope>NUCLEOTIDE SEQUENCE [LARGE SCALE GENOMIC DNA]</scope>
    <source>
        <strain evidence="3 4">NML93-0607</strain>
    </source>
</reference>
<evidence type="ECO:0000256" key="1">
    <source>
        <dbReference type="SAM" id="MobiDB-lite"/>
    </source>
</evidence>
<dbReference type="Gene3D" id="2.60.40.10">
    <property type="entry name" value="Immunoglobulins"/>
    <property type="match status" value="1"/>
</dbReference>
<feature type="region of interest" description="Disordered" evidence="1">
    <location>
        <begin position="1270"/>
        <end position="1291"/>
    </location>
</feature>
<accession>A0ABX4H7U4</accession>
<proteinExistence type="predicted"/>
<evidence type="ECO:0000313" key="3">
    <source>
        <dbReference type="EMBL" id="PAT05302.1"/>
    </source>
</evidence>
<organism evidence="3 4">
    <name type="scientific">Corynebacterium hadale</name>
    <dbReference type="NCBI Taxonomy" id="2026255"/>
    <lineage>
        <taxon>Bacteria</taxon>
        <taxon>Bacillati</taxon>
        <taxon>Actinomycetota</taxon>
        <taxon>Actinomycetes</taxon>
        <taxon>Mycobacteriales</taxon>
        <taxon>Corynebacteriaceae</taxon>
        <taxon>Corynebacterium</taxon>
    </lineage>
</organism>
<feature type="region of interest" description="Disordered" evidence="1">
    <location>
        <begin position="1136"/>
        <end position="1228"/>
    </location>
</feature>
<dbReference type="EMBL" id="NSGO01000010">
    <property type="protein sequence ID" value="PAT05302.1"/>
    <property type="molecule type" value="Genomic_DNA"/>
</dbReference>
<feature type="compositionally biased region" description="Basic and acidic residues" evidence="1">
    <location>
        <begin position="1004"/>
        <end position="1015"/>
    </location>
</feature>
<evidence type="ECO:0000313" key="4">
    <source>
        <dbReference type="Proteomes" id="UP000218281"/>
    </source>
</evidence>
<feature type="region of interest" description="Disordered" evidence="1">
    <location>
        <begin position="715"/>
        <end position="767"/>
    </location>
</feature>
<feature type="compositionally biased region" description="Basic and acidic residues" evidence="1">
    <location>
        <begin position="797"/>
        <end position="820"/>
    </location>
</feature>
<keyword evidence="4" id="KW-1185">Reference proteome</keyword>
<sequence>MKKYSMSRRRGTSIAAAALSLALVAPFAQPIAAPHTVQAAHAEAVADASVPGSSGNNPIDADAIASGDVTSGSDLKKVNGAPVYNGHVYLMAGQDTQTSENDGKAHVPDGTTVLFQWIDHDGAVSPVYSAKTHFLDYGGDGTTSGPGTFVFAPGSWTDENGKKHTYRMNADARIWLAEGQTGRAGQPLQQVYQWPGRFPGFYGPTGNEPNGAFGLAGQYMARTALDVIEAPAPYMTADPSEWKIDTDGYDVAPDSRDDPNQFYIEGRVWLESEDIGGLPKFPTSAGERFVEGYKVVSTILTDQGLQAVKQFDDERPDVRADKIRALFEDEANREKFIAQTVVNETNKDGYYRAHFDTDNPEALKYAYQFVQDPEGNWKPAYGAHGANLFQPLNQKFTGAVKNPLGRPGWYNSHMPVAVRFVDEIKVVKFDGQDATGVALPGQKADIDVTRVFDETNPVRVVWRDERGRELKACDGLTDTAGAEACSFDIPEDIEEPQTIRVELEVDGNVVASDSFVVSSKSIGPGSVGDKYSNKIETTLPENATSKFQAENLPDGLTLAKDGTLSGTPTKAGTFQVPVTESITITDPDSGKTQSFDQKYNLPVTITDAPLGAATLNQEYGPVDVAEKIQGLPEGVTPTNIQVDGLPAGLTFADGKISGIPTELTADDVLDNVSITYDWQKPQVDAEGNPVEDADGNPVFDTVRKGHTDKVTLKVEPKDETPAPSITDGSETDEVVADGSEKALDDKVKNPTDGMTGDVLDKDGNPIKDATVTVDPDTGEIKVTVPKGTAPQDGTVVVKDKDGKPVGDPIDVKITKPKDETPAPSITDGSETDEVVADGSEKALDDKVKNPTDGMTGDVLDKDGNPIKDATVTVDPDTGEIKVTVPKGTAPQDGTVVVKDKDGKPVGDPIDVKITAPKTTVEVPEKPKPVQASDEKQSTGVTVKNPDDDTKPSATDEDGKDIPVEVDPETGDVVVTPGEDVDGPITVTIEDPDLDGGKTTVEVPVDGHTKGKDDNNKTTTASVEDPSYGDAAKQVKPGESVASEKPFGDKPVPDGTKITVNAPEGATDWKFTGAEDGTVTAQAPSNEDLAKQFEQLGQTDWDKLVEALTPVAEPNVGVDFEYKDGSKDSADAKFELVGKDGKSILDPTGDADGDGVSNKEEAENDSNPFDETSKPKDGSGEPSTPGENPDWETDDKSDAVVPGGSVTVPNTGGKVPDGTTVEAKGPGKAELDGKGNLVITANDDAKPGEKITATIKDKDGKAIDTVTTTVKADEPSKPTDPTGTPAPQEPAIDKGKCAASAVGFGLPLLALIPIGLATQMSIPGVSEFVENVSKDLEGANAQIQQNLGMFNPQTAQALSQMNEQLRKAGFDLASVGAGIAVIAAGIIAGTIIYDNCAPGGLGGSSVKLDGSSK</sequence>
<keyword evidence="2" id="KW-0732">Signal</keyword>
<dbReference type="InterPro" id="IPR013783">
    <property type="entry name" value="Ig-like_fold"/>
</dbReference>
<name>A0ABX4H7U4_9CORY</name>
<gene>
    <name evidence="3" type="ORF">CKJ81_10625</name>
</gene>
<feature type="chain" id="PRO_5046561953" evidence="2">
    <location>
        <begin position="29"/>
        <end position="1412"/>
    </location>
</feature>
<feature type="compositionally biased region" description="Acidic residues" evidence="1">
    <location>
        <begin position="954"/>
        <end position="969"/>
    </location>
</feature>
<dbReference type="Proteomes" id="UP000218281">
    <property type="component" value="Unassembled WGS sequence"/>
</dbReference>
<feature type="compositionally biased region" description="Basic and acidic residues" evidence="1">
    <location>
        <begin position="838"/>
        <end position="849"/>
    </location>
</feature>
<comment type="caution">
    <text evidence="3">The sequence shown here is derived from an EMBL/GenBank/DDBJ whole genome shotgun (WGS) entry which is preliminary data.</text>
</comment>